<dbReference type="PANTHER" id="PTHR43591">
    <property type="entry name" value="METHYLTRANSFERASE"/>
    <property type="match status" value="1"/>
</dbReference>
<reference evidence="3" key="1">
    <citation type="journal article" date="2023" name="Mol. Phylogenet. Evol.">
        <title>Genome-scale phylogeny and comparative genomics of the fungal order Sordariales.</title>
        <authorList>
            <person name="Hensen N."/>
            <person name="Bonometti L."/>
            <person name="Westerberg I."/>
            <person name="Brannstrom I.O."/>
            <person name="Guillou S."/>
            <person name="Cros-Aarteil S."/>
            <person name="Calhoun S."/>
            <person name="Haridas S."/>
            <person name="Kuo A."/>
            <person name="Mondo S."/>
            <person name="Pangilinan J."/>
            <person name="Riley R."/>
            <person name="LaButti K."/>
            <person name="Andreopoulos B."/>
            <person name="Lipzen A."/>
            <person name="Chen C."/>
            <person name="Yan M."/>
            <person name="Daum C."/>
            <person name="Ng V."/>
            <person name="Clum A."/>
            <person name="Steindorff A."/>
            <person name="Ohm R.A."/>
            <person name="Martin F."/>
            <person name="Silar P."/>
            <person name="Natvig D.O."/>
            <person name="Lalanne C."/>
            <person name="Gautier V."/>
            <person name="Ament-Velasquez S.L."/>
            <person name="Kruys A."/>
            <person name="Hutchinson M.I."/>
            <person name="Powell A.J."/>
            <person name="Barry K."/>
            <person name="Miller A.N."/>
            <person name="Grigoriev I.V."/>
            <person name="Debuchy R."/>
            <person name="Gladieux P."/>
            <person name="Hiltunen Thoren M."/>
            <person name="Johannesson H."/>
        </authorList>
    </citation>
    <scope>NUCLEOTIDE SEQUENCE</scope>
    <source>
        <strain evidence="3">CBS 955.72</strain>
    </source>
</reference>
<accession>A0AAJ0HH23</accession>
<sequence>MSSQLDPGGPVKDAAPLKASSPKPVSPRFSPPTDEAIVEGSTSDVIEAEDGPQEEDEFLAEGWDSTSSNASTSVTSSVYHHTFENGRRYHAYRYGRYPIPNDDLEQDREDMKHALMLELTDGKLFHAPIGDDPKKIVDIGTGTGIWAIEMGDLFPGAEILGLDLSPIQPQWVPPNVKFMIDDVEDEWANGSGWDYAHFRSMALVLRDLQKAANQTYRHLKPGGWIEFQEIHGKPHCDDGTMSDDDVTAQFYQLCVDAMARFAMNLDVVTSVGDYLERAGFVNVTCIRRKVPVGTWAKGKTMRLVGMYVRETAIHSMPSLAKAFANLGMSEIEREVWAAKMREGLDENHKHRYFNYYFWYAQKPEYPSKG</sequence>
<feature type="region of interest" description="Disordered" evidence="2">
    <location>
        <begin position="1"/>
        <end position="56"/>
    </location>
</feature>
<evidence type="ECO:0000313" key="3">
    <source>
        <dbReference type="EMBL" id="KAK3352556.1"/>
    </source>
</evidence>
<name>A0AAJ0HH23_9PEZI</name>
<dbReference type="Gene3D" id="3.40.50.150">
    <property type="entry name" value="Vaccinia Virus protein VP39"/>
    <property type="match status" value="1"/>
</dbReference>
<dbReference type="AlphaFoldDB" id="A0AAJ0HH23"/>
<keyword evidence="3" id="KW-0489">Methyltransferase</keyword>
<dbReference type="GO" id="GO:0008168">
    <property type="term" value="F:methyltransferase activity"/>
    <property type="evidence" value="ECO:0007669"/>
    <property type="project" value="UniProtKB-KW"/>
</dbReference>
<comment type="caution">
    <text evidence="3">The sequence shown here is derived from an EMBL/GenBank/DDBJ whole genome shotgun (WGS) entry which is preliminary data.</text>
</comment>
<keyword evidence="3" id="KW-0808">Transferase</keyword>
<gene>
    <name evidence="3" type="ORF">B0T25DRAFT_188208</name>
</gene>
<dbReference type="Pfam" id="PF13489">
    <property type="entry name" value="Methyltransf_23"/>
    <property type="match status" value="1"/>
</dbReference>
<dbReference type="Proteomes" id="UP001275084">
    <property type="component" value="Unassembled WGS sequence"/>
</dbReference>
<dbReference type="CDD" id="cd02440">
    <property type="entry name" value="AdoMet_MTases"/>
    <property type="match status" value="1"/>
</dbReference>
<dbReference type="GO" id="GO:0032259">
    <property type="term" value="P:methylation"/>
    <property type="evidence" value="ECO:0007669"/>
    <property type="project" value="UniProtKB-KW"/>
</dbReference>
<evidence type="ECO:0000313" key="4">
    <source>
        <dbReference type="Proteomes" id="UP001275084"/>
    </source>
</evidence>
<organism evidence="3 4">
    <name type="scientific">Lasiosphaeria hispida</name>
    <dbReference type="NCBI Taxonomy" id="260671"/>
    <lineage>
        <taxon>Eukaryota</taxon>
        <taxon>Fungi</taxon>
        <taxon>Dikarya</taxon>
        <taxon>Ascomycota</taxon>
        <taxon>Pezizomycotina</taxon>
        <taxon>Sordariomycetes</taxon>
        <taxon>Sordariomycetidae</taxon>
        <taxon>Sordariales</taxon>
        <taxon>Lasiosphaeriaceae</taxon>
        <taxon>Lasiosphaeria</taxon>
    </lineage>
</organism>
<dbReference type="InterPro" id="IPR029063">
    <property type="entry name" value="SAM-dependent_MTases_sf"/>
</dbReference>
<comment type="similarity">
    <text evidence="1">Belongs to the methyltransferase superfamily. LaeA methyltransferase family.</text>
</comment>
<dbReference type="EMBL" id="JAUIQD010000004">
    <property type="protein sequence ID" value="KAK3352556.1"/>
    <property type="molecule type" value="Genomic_DNA"/>
</dbReference>
<proteinExistence type="inferred from homology"/>
<dbReference type="SUPFAM" id="SSF53335">
    <property type="entry name" value="S-adenosyl-L-methionine-dependent methyltransferases"/>
    <property type="match status" value="1"/>
</dbReference>
<evidence type="ECO:0000256" key="2">
    <source>
        <dbReference type="SAM" id="MobiDB-lite"/>
    </source>
</evidence>
<protein>
    <submittedName>
        <fullName evidence="3">S-adenosyl-L-methionine-dependent methyltransferase</fullName>
    </submittedName>
</protein>
<dbReference type="PANTHER" id="PTHR43591:SF10">
    <property type="entry name" value="ABC TRANSMEMBRANE TYPE-1 DOMAIN-CONTAINING PROTEIN-RELATED"/>
    <property type="match status" value="1"/>
</dbReference>
<reference evidence="3" key="2">
    <citation type="submission" date="2023-06" db="EMBL/GenBank/DDBJ databases">
        <authorList>
            <consortium name="Lawrence Berkeley National Laboratory"/>
            <person name="Haridas S."/>
            <person name="Hensen N."/>
            <person name="Bonometti L."/>
            <person name="Westerberg I."/>
            <person name="Brannstrom I.O."/>
            <person name="Guillou S."/>
            <person name="Cros-Aarteil S."/>
            <person name="Calhoun S."/>
            <person name="Kuo A."/>
            <person name="Mondo S."/>
            <person name="Pangilinan J."/>
            <person name="Riley R."/>
            <person name="Labutti K."/>
            <person name="Andreopoulos B."/>
            <person name="Lipzen A."/>
            <person name="Chen C."/>
            <person name="Yanf M."/>
            <person name="Daum C."/>
            <person name="Ng V."/>
            <person name="Clum A."/>
            <person name="Steindorff A."/>
            <person name="Ohm R."/>
            <person name="Martin F."/>
            <person name="Silar P."/>
            <person name="Natvig D."/>
            <person name="Lalanne C."/>
            <person name="Gautier V."/>
            <person name="Ament-Velasquez S.L."/>
            <person name="Kruys A."/>
            <person name="Hutchinson M.I."/>
            <person name="Powell A.J."/>
            <person name="Barry K."/>
            <person name="Miller A.N."/>
            <person name="Grigoriev I.V."/>
            <person name="Debuchy R."/>
            <person name="Gladieux P."/>
            <person name="Thoren M.H."/>
            <person name="Johannesson H."/>
        </authorList>
    </citation>
    <scope>NUCLEOTIDE SEQUENCE</scope>
    <source>
        <strain evidence="3">CBS 955.72</strain>
    </source>
</reference>
<evidence type="ECO:0000256" key="1">
    <source>
        <dbReference type="ARBA" id="ARBA00038158"/>
    </source>
</evidence>
<keyword evidence="4" id="KW-1185">Reference proteome</keyword>
<feature type="compositionally biased region" description="Acidic residues" evidence="2">
    <location>
        <begin position="46"/>
        <end position="56"/>
    </location>
</feature>